<dbReference type="RefSeq" id="WP_407279299.1">
    <property type="nucleotide sequence ID" value="NZ_CP141259.1"/>
</dbReference>
<reference evidence="2 3" key="1">
    <citation type="submission" date="2023-12" db="EMBL/GenBank/DDBJ databases">
        <title>A. evansii MAY27, complete genome.</title>
        <authorList>
            <person name="Wang Y."/>
        </authorList>
    </citation>
    <scope>NUCLEOTIDE SEQUENCE [LARGE SCALE GENOMIC DNA]</scope>
    <source>
        <strain evidence="2 3">MAY27</strain>
    </source>
</reference>
<gene>
    <name evidence="2" type="ORF">U5817_00215</name>
</gene>
<keyword evidence="1" id="KW-0812">Transmembrane</keyword>
<dbReference type="EMBL" id="CP141259">
    <property type="protein sequence ID" value="WRL46499.1"/>
    <property type="molecule type" value="Genomic_DNA"/>
</dbReference>
<name>A0ABZ1AKV4_AROEV</name>
<keyword evidence="1" id="KW-0472">Membrane</keyword>
<feature type="transmembrane region" description="Helical" evidence="1">
    <location>
        <begin position="51"/>
        <end position="71"/>
    </location>
</feature>
<dbReference type="Proteomes" id="UP001626593">
    <property type="component" value="Chromosome"/>
</dbReference>
<keyword evidence="3" id="KW-1185">Reference proteome</keyword>
<sequence>MPPDSADRLHDAARARLAAAMLSTGSVLDAWSRALVLPALLWPAIERPAGMVLATFALSLCAAAAQAFCAWRTRLDTAIFAGWASAWSPPSALPPTDDLRHFDRALTDWTQSGSASGDCRPLGARLHGASRLLARQALWLSLQAASLLGTVLLVAAAA</sequence>
<evidence type="ECO:0000256" key="1">
    <source>
        <dbReference type="SAM" id="Phobius"/>
    </source>
</evidence>
<evidence type="ECO:0000313" key="3">
    <source>
        <dbReference type="Proteomes" id="UP001626593"/>
    </source>
</evidence>
<accession>A0ABZ1AKV4</accession>
<protein>
    <submittedName>
        <fullName evidence="2">Uncharacterized protein</fullName>
    </submittedName>
</protein>
<proteinExistence type="predicted"/>
<keyword evidence="1" id="KW-1133">Transmembrane helix</keyword>
<feature type="transmembrane region" description="Helical" evidence="1">
    <location>
        <begin position="137"/>
        <end position="157"/>
    </location>
</feature>
<evidence type="ECO:0000313" key="2">
    <source>
        <dbReference type="EMBL" id="WRL46499.1"/>
    </source>
</evidence>
<organism evidence="2 3">
    <name type="scientific">Aromatoleum evansii</name>
    <name type="common">Azoarcus evansii</name>
    <dbReference type="NCBI Taxonomy" id="59406"/>
    <lineage>
        <taxon>Bacteria</taxon>
        <taxon>Pseudomonadati</taxon>
        <taxon>Pseudomonadota</taxon>
        <taxon>Betaproteobacteria</taxon>
        <taxon>Rhodocyclales</taxon>
        <taxon>Rhodocyclaceae</taxon>
        <taxon>Aromatoleum</taxon>
    </lineage>
</organism>